<feature type="region of interest" description="Disordered" evidence="1">
    <location>
        <begin position="36"/>
        <end position="115"/>
    </location>
</feature>
<name>A0A6V7P972_ANACO</name>
<evidence type="ECO:0000256" key="1">
    <source>
        <dbReference type="SAM" id="MobiDB-lite"/>
    </source>
</evidence>
<gene>
    <name evidence="2" type="ORF">CB5_LOCUS10586</name>
</gene>
<sequence length="115" mass="13550">MKLAGLRSVENAHDESIWAATWVSATDSRPALLLTAPSTRPWGSGALTSSPRRRRLARPRPWRRRRHRPPFRLPRRRRRLSRQLRPRLRRRLQRLRRLPRCPPPPRSGACSSTQK</sequence>
<dbReference type="AlphaFoldDB" id="A0A6V7P972"/>
<reference evidence="2" key="1">
    <citation type="submission" date="2020-07" db="EMBL/GenBank/DDBJ databases">
        <authorList>
            <person name="Lin J."/>
        </authorList>
    </citation>
    <scope>NUCLEOTIDE SEQUENCE</scope>
</reference>
<organism evidence="2">
    <name type="scientific">Ananas comosus var. bracteatus</name>
    <name type="common">red pineapple</name>
    <dbReference type="NCBI Taxonomy" id="296719"/>
    <lineage>
        <taxon>Eukaryota</taxon>
        <taxon>Viridiplantae</taxon>
        <taxon>Streptophyta</taxon>
        <taxon>Embryophyta</taxon>
        <taxon>Tracheophyta</taxon>
        <taxon>Spermatophyta</taxon>
        <taxon>Magnoliopsida</taxon>
        <taxon>Liliopsida</taxon>
        <taxon>Poales</taxon>
        <taxon>Bromeliaceae</taxon>
        <taxon>Bromelioideae</taxon>
        <taxon>Ananas</taxon>
    </lineage>
</organism>
<feature type="compositionally biased region" description="Basic residues" evidence="1">
    <location>
        <begin position="51"/>
        <end position="99"/>
    </location>
</feature>
<accession>A0A6V7P972</accession>
<dbReference type="EMBL" id="LR862146">
    <property type="protein sequence ID" value="CAD1827375.1"/>
    <property type="molecule type" value="Genomic_DNA"/>
</dbReference>
<evidence type="ECO:0000313" key="2">
    <source>
        <dbReference type="EMBL" id="CAD1827375.1"/>
    </source>
</evidence>
<protein>
    <submittedName>
        <fullName evidence="2">Uncharacterized protein</fullName>
    </submittedName>
</protein>
<proteinExistence type="predicted"/>